<evidence type="ECO:0000313" key="1">
    <source>
        <dbReference type="EMBL" id="MBB6124601.1"/>
    </source>
</evidence>
<keyword evidence="2" id="KW-1185">Reference proteome</keyword>
<dbReference type="Proteomes" id="UP000552700">
    <property type="component" value="Unassembled WGS sequence"/>
</dbReference>
<dbReference type="AlphaFoldDB" id="A0A841J8W2"/>
<gene>
    <name evidence="1" type="ORF">FHS92_002346</name>
</gene>
<evidence type="ECO:0008006" key="3">
    <source>
        <dbReference type="Google" id="ProtNLM"/>
    </source>
</evidence>
<sequence length="249" mass="26795">MTEQMNQHEKIAAFLDGQMDDAAMAVFEAEMERDQALADAVARFAGNDALLRDAFKEPLGQGTDDALKARMGLTPLEQNNVDPFPGARKAANENELMLRRWRWPIGGAIAAALTLAVLTQFDGSPQEDRQFADAMETLPSRSVAQLSGGRKIMPVLSFQAGDGRYCREYVRSGGADAGSGIACRTEGGWNVEAQVKGPVKIADGGRIETAAGADPTVLESAYSRLQASDPLNSAIEKRLITNGWKKTAH</sequence>
<dbReference type="EMBL" id="JACIJP010000003">
    <property type="protein sequence ID" value="MBB6124601.1"/>
    <property type="molecule type" value="Genomic_DNA"/>
</dbReference>
<evidence type="ECO:0000313" key="2">
    <source>
        <dbReference type="Proteomes" id="UP000552700"/>
    </source>
</evidence>
<reference evidence="1 2" key="1">
    <citation type="submission" date="2020-08" db="EMBL/GenBank/DDBJ databases">
        <title>Genomic Encyclopedia of Type Strains, Phase IV (KMG-IV): sequencing the most valuable type-strain genomes for metagenomic binning, comparative biology and taxonomic classification.</title>
        <authorList>
            <person name="Goeker M."/>
        </authorList>
    </citation>
    <scope>NUCLEOTIDE SEQUENCE [LARGE SCALE GENOMIC DNA]</scope>
    <source>
        <strain evidence="1 2">DSM 102255</strain>
    </source>
</reference>
<protein>
    <recommendedName>
        <fullName evidence="3">Anti-sigma factor</fullName>
    </recommendedName>
</protein>
<comment type="caution">
    <text evidence="1">The sequence shown here is derived from an EMBL/GenBank/DDBJ whole genome shotgun (WGS) entry which is preliminary data.</text>
</comment>
<accession>A0A841J8W2</accession>
<name>A0A841J8W2_9SPHN</name>
<proteinExistence type="predicted"/>
<organism evidence="1 2">
    <name type="scientific">Sphingobium subterraneum</name>
    <dbReference type="NCBI Taxonomy" id="627688"/>
    <lineage>
        <taxon>Bacteria</taxon>
        <taxon>Pseudomonadati</taxon>
        <taxon>Pseudomonadota</taxon>
        <taxon>Alphaproteobacteria</taxon>
        <taxon>Sphingomonadales</taxon>
        <taxon>Sphingomonadaceae</taxon>
        <taxon>Sphingobium</taxon>
    </lineage>
</organism>